<keyword evidence="2" id="KW-0812">Transmembrane</keyword>
<feature type="transmembrane region" description="Helical" evidence="2">
    <location>
        <begin position="259"/>
        <end position="282"/>
    </location>
</feature>
<reference evidence="4" key="1">
    <citation type="submission" date="2020-04" db="EMBL/GenBank/DDBJ databases">
        <authorList>
            <person name="Zhang T."/>
        </authorList>
    </citation>
    <scope>NUCLEOTIDE SEQUENCE</scope>
    <source>
        <strain evidence="4">HKST-UBA02</strain>
    </source>
</reference>
<feature type="transmembrane region" description="Helical" evidence="2">
    <location>
        <begin position="294"/>
        <end position="323"/>
    </location>
</feature>
<feature type="transmembrane region" description="Helical" evidence="2">
    <location>
        <begin position="188"/>
        <end position="214"/>
    </location>
</feature>
<protein>
    <recommendedName>
        <fullName evidence="6">Polymer-forming cytoskeletal protein</fullName>
    </recommendedName>
</protein>
<feature type="region of interest" description="Disordered" evidence="1">
    <location>
        <begin position="361"/>
        <end position="382"/>
    </location>
</feature>
<organism evidence="4 5">
    <name type="scientific">Eiseniibacteriota bacterium</name>
    <dbReference type="NCBI Taxonomy" id="2212470"/>
    <lineage>
        <taxon>Bacteria</taxon>
        <taxon>Candidatus Eiseniibacteriota</taxon>
    </lineage>
</organism>
<proteinExistence type="predicted"/>
<feature type="transmembrane region" description="Helical" evidence="2">
    <location>
        <begin position="226"/>
        <end position="253"/>
    </location>
</feature>
<feature type="chain" id="PRO_5037398166" description="Polymer-forming cytoskeletal protein" evidence="3">
    <location>
        <begin position="38"/>
        <end position="382"/>
    </location>
</feature>
<evidence type="ECO:0000313" key="5">
    <source>
        <dbReference type="Proteomes" id="UP000739538"/>
    </source>
</evidence>
<evidence type="ECO:0008006" key="6">
    <source>
        <dbReference type="Google" id="ProtNLM"/>
    </source>
</evidence>
<name>A0A956SDU4_UNCEI</name>
<dbReference type="AlphaFoldDB" id="A0A956SDU4"/>
<feature type="transmembrane region" description="Helical" evidence="2">
    <location>
        <begin position="329"/>
        <end position="351"/>
    </location>
</feature>
<keyword evidence="2" id="KW-1133">Transmembrane helix</keyword>
<comment type="caution">
    <text evidence="4">The sequence shown here is derived from an EMBL/GenBank/DDBJ whole genome shotgun (WGS) entry which is preliminary data.</text>
</comment>
<feature type="signal peptide" evidence="3">
    <location>
        <begin position="1"/>
        <end position="37"/>
    </location>
</feature>
<gene>
    <name evidence="4" type="ORF">KDA27_02565</name>
</gene>
<keyword evidence="3" id="KW-0732">Signal</keyword>
<dbReference type="Proteomes" id="UP000739538">
    <property type="component" value="Unassembled WGS sequence"/>
</dbReference>
<evidence type="ECO:0000256" key="3">
    <source>
        <dbReference type="SAM" id="SignalP"/>
    </source>
</evidence>
<sequence>MRNSKLRSSKRSLRWADVRCVLSSLAAMLVVSQVAFVADASAQRIRELDSDTLRTSERRDRIRVTIQTDDDTTSSTIRIGPSRWRRQGNEESSLVRFGEDIVIEADEVIDGSVVSIGGNVVVRGHVLEDVVSLGGRVTLEEGAIVEGDAAAIGGGIDRESGAEVLGEEVNIELGPAVFTVGTPGGGRYFWAFFSLSLFLFLGLTALVVEWLLPVQIRRMTGHVRSALWPSFFVGLAAQVLLGPAFVILCITVIGIPAALLLPLVMTVAQIIGYVLVAAVLGAKFSGGGLDTRAAWVRASLAGLAVFGLFTLIPVLLTAVGGGIGQLGRLLLLGAIAANWTIDTVGTGAVLLSRFGSREPSAGAGPRAEDGFQEFAAGSSNPI</sequence>
<accession>A0A956SDU4</accession>
<dbReference type="EMBL" id="JAGQHS010000007">
    <property type="protein sequence ID" value="MCA9754658.1"/>
    <property type="molecule type" value="Genomic_DNA"/>
</dbReference>
<evidence type="ECO:0000256" key="2">
    <source>
        <dbReference type="SAM" id="Phobius"/>
    </source>
</evidence>
<reference evidence="4" key="2">
    <citation type="journal article" date="2021" name="Microbiome">
        <title>Successional dynamics and alternative stable states in a saline activated sludge microbial community over 9 years.</title>
        <authorList>
            <person name="Wang Y."/>
            <person name="Ye J."/>
            <person name="Ju F."/>
            <person name="Liu L."/>
            <person name="Boyd J.A."/>
            <person name="Deng Y."/>
            <person name="Parks D.H."/>
            <person name="Jiang X."/>
            <person name="Yin X."/>
            <person name="Woodcroft B.J."/>
            <person name="Tyson G.W."/>
            <person name="Hugenholtz P."/>
            <person name="Polz M.F."/>
            <person name="Zhang T."/>
        </authorList>
    </citation>
    <scope>NUCLEOTIDE SEQUENCE</scope>
    <source>
        <strain evidence="4">HKST-UBA02</strain>
    </source>
</reference>
<evidence type="ECO:0000256" key="1">
    <source>
        <dbReference type="SAM" id="MobiDB-lite"/>
    </source>
</evidence>
<evidence type="ECO:0000313" key="4">
    <source>
        <dbReference type="EMBL" id="MCA9754658.1"/>
    </source>
</evidence>
<keyword evidence="2" id="KW-0472">Membrane</keyword>